<proteinExistence type="predicted"/>
<organism evidence="1 2">
    <name type="scientific">Enterocloster bolteae</name>
    <dbReference type="NCBI Taxonomy" id="208479"/>
    <lineage>
        <taxon>Bacteria</taxon>
        <taxon>Bacillati</taxon>
        <taxon>Bacillota</taxon>
        <taxon>Clostridia</taxon>
        <taxon>Lachnospirales</taxon>
        <taxon>Lachnospiraceae</taxon>
        <taxon>Enterocloster</taxon>
    </lineage>
</organism>
<dbReference type="AlphaFoldDB" id="A0A414ATS7"/>
<gene>
    <name evidence="1" type="ORF">DW839_16335</name>
</gene>
<dbReference type="EMBL" id="QSHZ01000017">
    <property type="protein sequence ID" value="RHC54967.1"/>
    <property type="molecule type" value="Genomic_DNA"/>
</dbReference>
<evidence type="ECO:0000313" key="2">
    <source>
        <dbReference type="Proteomes" id="UP000283975"/>
    </source>
</evidence>
<dbReference type="Proteomes" id="UP000283975">
    <property type="component" value="Unassembled WGS sequence"/>
</dbReference>
<evidence type="ECO:0000313" key="1">
    <source>
        <dbReference type="EMBL" id="RHC54967.1"/>
    </source>
</evidence>
<sequence>MNGIAGYDEYEDDFRLLALPEYRWMAEQLLNEALEDYRPPENLNVSMPDCLCNDISGYTFLFTARTEDSEKTYSLLYTGFY</sequence>
<comment type="caution">
    <text evidence="1">The sequence shown here is derived from an EMBL/GenBank/DDBJ whole genome shotgun (WGS) entry which is preliminary data.</text>
</comment>
<protein>
    <submittedName>
        <fullName evidence="1">Uncharacterized protein</fullName>
    </submittedName>
</protein>
<reference evidence="1 2" key="1">
    <citation type="submission" date="2018-08" db="EMBL/GenBank/DDBJ databases">
        <title>A genome reference for cultivated species of the human gut microbiota.</title>
        <authorList>
            <person name="Zou Y."/>
            <person name="Xue W."/>
            <person name="Luo G."/>
        </authorList>
    </citation>
    <scope>NUCLEOTIDE SEQUENCE [LARGE SCALE GENOMIC DNA]</scope>
    <source>
        <strain evidence="1 2">AM35-14</strain>
    </source>
</reference>
<name>A0A414ATS7_9FIRM</name>
<accession>A0A414ATS7</accession>